<accession>A0A7J4JIQ3</accession>
<evidence type="ECO:0000256" key="2">
    <source>
        <dbReference type="ARBA" id="ARBA00022692"/>
    </source>
</evidence>
<dbReference type="Proteomes" id="UP000564964">
    <property type="component" value="Unassembled WGS sequence"/>
</dbReference>
<reference evidence="6" key="1">
    <citation type="journal article" date="2020" name="bioRxiv">
        <title>A rank-normalized archaeal taxonomy based on genome phylogeny resolves widespread incomplete and uneven classifications.</title>
        <authorList>
            <person name="Rinke C."/>
            <person name="Chuvochina M."/>
            <person name="Mussig A.J."/>
            <person name="Chaumeil P.-A."/>
            <person name="Waite D.W."/>
            <person name="Whitman W.B."/>
            <person name="Parks D.H."/>
            <person name="Hugenholtz P."/>
        </authorList>
    </citation>
    <scope>NUCLEOTIDE SEQUENCE</scope>
    <source>
        <strain evidence="6">UBA10219</strain>
    </source>
</reference>
<evidence type="ECO:0000313" key="8">
    <source>
        <dbReference type="Proteomes" id="UP000564964"/>
    </source>
</evidence>
<keyword evidence="2" id="KW-0812">Transmembrane</keyword>
<dbReference type="EMBL" id="DUGH01000090">
    <property type="protein sequence ID" value="HIH16489.1"/>
    <property type="molecule type" value="Genomic_DNA"/>
</dbReference>
<gene>
    <name evidence="6" type="ORF">HA252_03735</name>
    <name evidence="7" type="ORF">J4203_06850</name>
</gene>
<keyword evidence="4" id="KW-1133">Transmembrane helix</keyword>
<comment type="caution">
    <text evidence="6">The sequence shown here is derived from an EMBL/GenBank/DDBJ whole genome shotgun (WGS) entry which is preliminary data.</text>
</comment>
<reference evidence="7" key="3">
    <citation type="submission" date="2021-05" db="EMBL/GenBank/DDBJ databases">
        <title>Protein family content uncovers lineage relationships and bacterial pathway maintenance mechanisms in DPANN archaea.</title>
        <authorList>
            <person name="Castelle C.J."/>
            <person name="Meheust R."/>
            <person name="Jaffe A.L."/>
            <person name="Seitz K."/>
            <person name="Gong X."/>
            <person name="Baker B.J."/>
            <person name="Banfield J.F."/>
        </authorList>
    </citation>
    <scope>NUCLEOTIDE SEQUENCE</scope>
    <source>
        <strain evidence="7">RIFCSPLOWO2_01_FULL_58_19</strain>
    </source>
</reference>
<keyword evidence="5" id="KW-0472">Membrane</keyword>
<protein>
    <submittedName>
        <fullName evidence="6">Polysaccharide biosynthesis protein</fullName>
    </submittedName>
</protein>
<sequence>MKVCLACSAGGHLTELLQVEEAYKALPHYYVTDARIDSREFAGHEKTYFVECPRRNPFKSLVNLVQSLNVLLREKPTTILSTGADTAFFTCLLGKLLGAKLVFIESFARIREPSLSGRLLYPLADHFFVQWPDLKAKLPRAVYAGSVF</sequence>
<dbReference type="SUPFAM" id="SSF53756">
    <property type="entry name" value="UDP-Glycosyltransferase/glycogen phosphorylase"/>
    <property type="match status" value="1"/>
</dbReference>
<dbReference type="PANTHER" id="PTHR12154:SF4">
    <property type="entry name" value="UDP-N-ACETYLGLUCOSAMINE TRANSFERASE SUBUNIT ALG14 HOMOLOG"/>
    <property type="match status" value="1"/>
</dbReference>
<evidence type="ECO:0000256" key="3">
    <source>
        <dbReference type="ARBA" id="ARBA00022824"/>
    </source>
</evidence>
<dbReference type="AlphaFoldDB" id="A0A7J4JIQ3"/>
<dbReference type="InterPro" id="IPR013969">
    <property type="entry name" value="Oligosacch_biosynth_Alg14"/>
</dbReference>
<reference evidence="7" key="2">
    <citation type="submission" date="2021-03" db="EMBL/GenBank/DDBJ databases">
        <authorList>
            <person name="Jaffe A."/>
        </authorList>
    </citation>
    <scope>NUCLEOTIDE SEQUENCE</scope>
    <source>
        <strain evidence="7">RIFCSPLOWO2_01_FULL_58_19</strain>
    </source>
</reference>
<organism evidence="6 8">
    <name type="scientific">Candidatus Iainarchaeum sp</name>
    <dbReference type="NCBI Taxonomy" id="3101447"/>
    <lineage>
        <taxon>Archaea</taxon>
        <taxon>Candidatus Iainarchaeota</taxon>
        <taxon>Candidatus Iainarchaeia</taxon>
        <taxon>Candidatus Iainarchaeales</taxon>
        <taxon>Candidatus Iainarchaeaceae</taxon>
        <taxon>Candidatus Iainarchaeum</taxon>
    </lineage>
</organism>
<keyword evidence="3" id="KW-0256">Endoplasmic reticulum</keyword>
<dbReference type="Proteomes" id="UP000678237">
    <property type="component" value="Unassembled WGS sequence"/>
</dbReference>
<evidence type="ECO:0000313" key="7">
    <source>
        <dbReference type="EMBL" id="MBS3063551.1"/>
    </source>
</evidence>
<proteinExistence type="predicted"/>
<evidence type="ECO:0000256" key="1">
    <source>
        <dbReference type="ARBA" id="ARBA00004389"/>
    </source>
</evidence>
<evidence type="ECO:0000256" key="4">
    <source>
        <dbReference type="ARBA" id="ARBA00022989"/>
    </source>
</evidence>
<dbReference type="Pfam" id="PF08660">
    <property type="entry name" value="Alg14"/>
    <property type="match status" value="1"/>
</dbReference>
<dbReference type="GO" id="GO:0004577">
    <property type="term" value="F:N-acetylglucosaminyldiphosphodolichol N-acetylglucosaminyltransferase activity"/>
    <property type="evidence" value="ECO:0007669"/>
    <property type="project" value="TreeGrafter"/>
</dbReference>
<evidence type="ECO:0000313" key="6">
    <source>
        <dbReference type="EMBL" id="HIH16489.1"/>
    </source>
</evidence>
<dbReference type="GO" id="GO:0006488">
    <property type="term" value="P:dolichol-linked oligosaccharide biosynthetic process"/>
    <property type="evidence" value="ECO:0007669"/>
    <property type="project" value="InterPro"/>
</dbReference>
<dbReference type="EMBL" id="JAGVWE010000005">
    <property type="protein sequence ID" value="MBS3063551.1"/>
    <property type="molecule type" value="Genomic_DNA"/>
</dbReference>
<dbReference type="Gene3D" id="3.40.50.2000">
    <property type="entry name" value="Glycogen Phosphorylase B"/>
    <property type="match status" value="1"/>
</dbReference>
<comment type="subcellular location">
    <subcellularLocation>
        <location evidence="1">Endoplasmic reticulum membrane</location>
        <topology evidence="1">Single-pass membrane protein</topology>
    </subcellularLocation>
</comment>
<evidence type="ECO:0000256" key="5">
    <source>
        <dbReference type="ARBA" id="ARBA00023136"/>
    </source>
</evidence>
<dbReference type="PANTHER" id="PTHR12154">
    <property type="entry name" value="GLYCOSYL TRANSFERASE-RELATED"/>
    <property type="match status" value="1"/>
</dbReference>
<name>A0A7J4JIQ3_9ARCH</name>
<dbReference type="NCBIfam" id="NF041549">
    <property type="entry name" value="PssD"/>
    <property type="match status" value="1"/>
</dbReference>